<dbReference type="PANTHER" id="PTHR10696:SF54">
    <property type="entry name" value="FAMILY OXIDOREDUCTASE, PUTATIVE (AFU_ORTHOLOGUE AFUA_4G13850)-RELATED"/>
    <property type="match status" value="1"/>
</dbReference>
<organism evidence="4 5">
    <name type="scientific">Oidiodendron maius (strain Zn)</name>
    <dbReference type="NCBI Taxonomy" id="913774"/>
    <lineage>
        <taxon>Eukaryota</taxon>
        <taxon>Fungi</taxon>
        <taxon>Dikarya</taxon>
        <taxon>Ascomycota</taxon>
        <taxon>Pezizomycotina</taxon>
        <taxon>Leotiomycetes</taxon>
        <taxon>Leotiomycetes incertae sedis</taxon>
        <taxon>Myxotrichaceae</taxon>
        <taxon>Oidiodendron</taxon>
    </lineage>
</organism>
<dbReference type="InterPro" id="IPR003819">
    <property type="entry name" value="TauD/TfdA-like"/>
</dbReference>
<dbReference type="AlphaFoldDB" id="A0A0C3HSC7"/>
<dbReference type="InParanoid" id="A0A0C3HSC7"/>
<dbReference type="Pfam" id="PF02668">
    <property type="entry name" value="TauD"/>
    <property type="match status" value="1"/>
</dbReference>
<feature type="domain" description="TauD/TfdA-like" evidence="3">
    <location>
        <begin position="127"/>
        <end position="380"/>
    </location>
</feature>
<proteinExistence type="predicted"/>
<gene>
    <name evidence="4" type="ORF">OIDMADRAFT_39520</name>
</gene>
<keyword evidence="1" id="KW-0560">Oxidoreductase</keyword>
<dbReference type="Gene3D" id="3.60.130.10">
    <property type="entry name" value="Clavaminate synthase-like"/>
    <property type="match status" value="1"/>
</dbReference>
<evidence type="ECO:0000256" key="1">
    <source>
        <dbReference type="ARBA" id="ARBA00023002"/>
    </source>
</evidence>
<dbReference type="HOGENOM" id="CLU_041041_0_0_1"/>
<dbReference type="STRING" id="913774.A0A0C3HSC7"/>
<dbReference type="InterPro" id="IPR042098">
    <property type="entry name" value="TauD-like_sf"/>
</dbReference>
<name>A0A0C3HSC7_OIDMZ</name>
<evidence type="ECO:0000313" key="5">
    <source>
        <dbReference type="Proteomes" id="UP000054321"/>
    </source>
</evidence>
<evidence type="ECO:0000259" key="3">
    <source>
        <dbReference type="Pfam" id="PF02668"/>
    </source>
</evidence>
<accession>A0A0C3HSC7</accession>
<evidence type="ECO:0000256" key="2">
    <source>
        <dbReference type="SAM" id="MobiDB-lite"/>
    </source>
</evidence>
<dbReference type="Proteomes" id="UP000054321">
    <property type="component" value="Unassembled WGS sequence"/>
</dbReference>
<reference evidence="5" key="2">
    <citation type="submission" date="2015-01" db="EMBL/GenBank/DDBJ databases">
        <title>Evolutionary Origins and Diversification of the Mycorrhizal Mutualists.</title>
        <authorList>
            <consortium name="DOE Joint Genome Institute"/>
            <consortium name="Mycorrhizal Genomics Consortium"/>
            <person name="Kohler A."/>
            <person name="Kuo A."/>
            <person name="Nagy L.G."/>
            <person name="Floudas D."/>
            <person name="Copeland A."/>
            <person name="Barry K.W."/>
            <person name="Cichocki N."/>
            <person name="Veneault-Fourrey C."/>
            <person name="LaButti K."/>
            <person name="Lindquist E.A."/>
            <person name="Lipzen A."/>
            <person name="Lundell T."/>
            <person name="Morin E."/>
            <person name="Murat C."/>
            <person name="Riley R."/>
            <person name="Ohm R."/>
            <person name="Sun H."/>
            <person name="Tunlid A."/>
            <person name="Henrissat B."/>
            <person name="Grigoriev I.V."/>
            <person name="Hibbett D.S."/>
            <person name="Martin F."/>
        </authorList>
    </citation>
    <scope>NUCLEOTIDE SEQUENCE [LARGE SCALE GENOMIC DNA]</scope>
    <source>
        <strain evidence="5">Zn</strain>
    </source>
</reference>
<dbReference type="SUPFAM" id="SSF51197">
    <property type="entry name" value="Clavaminate synthase-like"/>
    <property type="match status" value="1"/>
</dbReference>
<dbReference type="PANTHER" id="PTHR10696">
    <property type="entry name" value="GAMMA-BUTYROBETAINE HYDROXYLASE-RELATED"/>
    <property type="match status" value="1"/>
</dbReference>
<feature type="compositionally biased region" description="Low complexity" evidence="2">
    <location>
        <begin position="1"/>
        <end position="10"/>
    </location>
</feature>
<evidence type="ECO:0000313" key="4">
    <source>
        <dbReference type="EMBL" id="KIN05127.1"/>
    </source>
</evidence>
<protein>
    <recommendedName>
        <fullName evidence="3">TauD/TfdA-like domain-containing protein</fullName>
    </recommendedName>
</protein>
<keyword evidence="5" id="KW-1185">Reference proteome</keyword>
<dbReference type="OrthoDB" id="272271at2759"/>
<feature type="region of interest" description="Disordered" evidence="2">
    <location>
        <begin position="1"/>
        <end position="35"/>
    </location>
</feature>
<dbReference type="GO" id="GO:0016491">
    <property type="term" value="F:oxidoreductase activity"/>
    <property type="evidence" value="ECO:0007669"/>
    <property type="project" value="UniProtKB-KW"/>
</dbReference>
<reference evidence="4 5" key="1">
    <citation type="submission" date="2014-04" db="EMBL/GenBank/DDBJ databases">
        <authorList>
            <consortium name="DOE Joint Genome Institute"/>
            <person name="Kuo A."/>
            <person name="Martino E."/>
            <person name="Perotto S."/>
            <person name="Kohler A."/>
            <person name="Nagy L.G."/>
            <person name="Floudas D."/>
            <person name="Copeland A."/>
            <person name="Barry K.W."/>
            <person name="Cichocki N."/>
            <person name="Veneault-Fourrey C."/>
            <person name="LaButti K."/>
            <person name="Lindquist E.A."/>
            <person name="Lipzen A."/>
            <person name="Lundell T."/>
            <person name="Morin E."/>
            <person name="Murat C."/>
            <person name="Sun H."/>
            <person name="Tunlid A."/>
            <person name="Henrissat B."/>
            <person name="Grigoriev I.V."/>
            <person name="Hibbett D.S."/>
            <person name="Martin F."/>
            <person name="Nordberg H.P."/>
            <person name="Cantor M.N."/>
            <person name="Hua S.X."/>
        </authorList>
    </citation>
    <scope>NUCLEOTIDE SEQUENCE [LARGE SCALE GENOMIC DNA]</scope>
    <source>
        <strain evidence="4 5">Zn</strain>
    </source>
</reference>
<sequence length="433" mass="49419">MATTTVTTVEPETKFASPILPKSNHSLSAPPDEADDDVVRPDIEWIPSHKTYAKRVEQLKLNCMGRQTTIPEGWPEKLDAARVWSGSDFKDDMRKCILQFEESDIAEIENGLAHFKGLPHNNDPDNVNTETFPLPTLGAKLNNVSKQIHDGIGFAVLRGLDPKKYSPRDNILLYVGITSYIAEVRGCQDYDGRMVVHIQDIREDVRDYAKRGPFSPYTSRAQPFHTDRCDILSLYAYDVSPTGGESVIASGGKIYNEIADKRPDIVHLLADDKWIFDEFHNGDYHRRPLLHKFGSHGPGFVYSRRPLTGAWFSPHHPSVPAMSEEQAEALDAVHFTAEKHQLELRLQRGDIELLNNFALFHARREFVDDPSARRHMIRLWLRNKDYAWESPEVVARSGREIYDPNSPFRANPVWDINWSPPLGRGPWKRMECN</sequence>
<dbReference type="EMBL" id="KN832872">
    <property type="protein sequence ID" value="KIN05127.1"/>
    <property type="molecule type" value="Genomic_DNA"/>
</dbReference>
<dbReference type="InterPro" id="IPR050411">
    <property type="entry name" value="AlphaKG_dependent_hydroxylases"/>
</dbReference>